<dbReference type="Gene3D" id="3.40.470.10">
    <property type="entry name" value="Uracil-DNA glycosylase-like domain"/>
    <property type="match status" value="1"/>
</dbReference>
<dbReference type="InterPro" id="IPR002043">
    <property type="entry name" value="UDG_fam1"/>
</dbReference>
<dbReference type="NCBIfam" id="NF003588">
    <property type="entry name" value="PRK05254.1-1"/>
    <property type="match status" value="1"/>
</dbReference>
<evidence type="ECO:0000256" key="3">
    <source>
        <dbReference type="ARBA" id="ARBA00008184"/>
    </source>
</evidence>
<dbReference type="InterPro" id="IPR005122">
    <property type="entry name" value="Uracil-DNA_glycosylase-like"/>
</dbReference>
<dbReference type="GO" id="GO:0005737">
    <property type="term" value="C:cytoplasm"/>
    <property type="evidence" value="ECO:0007669"/>
    <property type="project" value="UniProtKB-SubCell"/>
</dbReference>
<feature type="active site" description="Proton acceptor" evidence="9 10">
    <location>
        <position position="68"/>
    </location>
</feature>
<dbReference type="PANTHER" id="PTHR11264:SF0">
    <property type="entry name" value="URACIL-DNA GLYCOSYLASE"/>
    <property type="match status" value="1"/>
</dbReference>
<comment type="similarity">
    <text evidence="3 9 11">Belongs to the uracil-DNA glycosylase (UDG) superfamily. UNG family.</text>
</comment>
<dbReference type="GO" id="GO:0004844">
    <property type="term" value="F:uracil DNA N-glycosylase activity"/>
    <property type="evidence" value="ECO:0007669"/>
    <property type="project" value="UniProtKB-UniRule"/>
</dbReference>
<evidence type="ECO:0000256" key="1">
    <source>
        <dbReference type="ARBA" id="ARBA00001400"/>
    </source>
</evidence>
<dbReference type="PANTHER" id="PTHR11264">
    <property type="entry name" value="URACIL-DNA GLYCOSYLASE"/>
    <property type="match status" value="1"/>
</dbReference>
<proteinExistence type="inferred from homology"/>
<dbReference type="NCBIfam" id="NF003592">
    <property type="entry name" value="PRK05254.1-5"/>
    <property type="match status" value="1"/>
</dbReference>
<evidence type="ECO:0000256" key="2">
    <source>
        <dbReference type="ARBA" id="ARBA00002631"/>
    </source>
</evidence>
<keyword evidence="6 9" id="KW-0227">DNA damage</keyword>
<dbReference type="AlphaFoldDB" id="A0A2T1AHV0"/>
<dbReference type="InterPro" id="IPR018085">
    <property type="entry name" value="Ura-DNA_Glyclase_AS"/>
</dbReference>
<evidence type="ECO:0000256" key="4">
    <source>
        <dbReference type="ARBA" id="ARBA00012030"/>
    </source>
</evidence>
<dbReference type="RefSeq" id="WP_106163590.1">
    <property type="nucleotide sequence ID" value="NZ_PVUF01000005.1"/>
</dbReference>
<comment type="caution">
    <text evidence="13">The sequence shown here is derived from an EMBL/GenBank/DDBJ whole genome shotgun (WGS) entry which is preliminary data.</text>
</comment>
<dbReference type="Proteomes" id="UP000237718">
    <property type="component" value="Unassembled WGS sequence"/>
</dbReference>
<evidence type="ECO:0000313" key="13">
    <source>
        <dbReference type="EMBL" id="PRZ47898.1"/>
    </source>
</evidence>
<evidence type="ECO:0000256" key="6">
    <source>
        <dbReference type="ARBA" id="ARBA00022763"/>
    </source>
</evidence>
<dbReference type="OrthoDB" id="9804372at2"/>
<dbReference type="InterPro" id="IPR036895">
    <property type="entry name" value="Uracil-DNA_glycosylase-like_sf"/>
</dbReference>
<sequence length="234" mass="25734">MAARDLHTDPRPAVGGWADLPFFDTHWPDIEAKLAAEAREILPPAHQRFAALDLTSPEATRVVILGQDPYPTPGHAHGLSFSVEPDVTPLPRSLRNIFQEMRDDIGSSPETGDLRPWAEQGVLLLNTVLSVPAGDANGHKKLGWQALAHQVLDHSSRRPTAYVLWGNQAQALEKHIRPGDHLILKTAHPSPLSARRGFFGSRPFTRINDWLSARGEPPISWTAPRTYSGSPADD</sequence>
<protein>
    <recommendedName>
        <fullName evidence="5 9">Uracil-DNA glycosylase</fullName>
        <shortName evidence="9">UDG</shortName>
        <ecNumber evidence="4 9">3.2.2.27</ecNumber>
    </recommendedName>
</protein>
<comment type="catalytic activity">
    <reaction evidence="1 9 11">
        <text>Hydrolyzes single-stranded DNA or mismatched double-stranded DNA and polynucleotides, releasing free uracil.</text>
        <dbReference type="EC" id="3.2.2.27"/>
    </reaction>
</comment>
<keyword evidence="8 9" id="KW-0234">DNA repair</keyword>
<evidence type="ECO:0000256" key="9">
    <source>
        <dbReference type="HAMAP-Rule" id="MF_00148"/>
    </source>
</evidence>
<dbReference type="SMART" id="SM00986">
    <property type="entry name" value="UDG"/>
    <property type="match status" value="1"/>
</dbReference>
<dbReference type="CDD" id="cd10027">
    <property type="entry name" value="UDG-F1-like"/>
    <property type="match status" value="1"/>
</dbReference>
<dbReference type="SMART" id="SM00987">
    <property type="entry name" value="UreE_C"/>
    <property type="match status" value="1"/>
</dbReference>
<keyword evidence="9" id="KW-0963">Cytoplasm</keyword>
<evidence type="ECO:0000256" key="8">
    <source>
        <dbReference type="ARBA" id="ARBA00023204"/>
    </source>
</evidence>
<accession>A0A2T1AHV0</accession>
<evidence type="ECO:0000256" key="7">
    <source>
        <dbReference type="ARBA" id="ARBA00022801"/>
    </source>
</evidence>
<gene>
    <name evidence="9" type="primary">ung</name>
    <name evidence="13" type="ORF">CLV89_105119</name>
</gene>
<organism evidence="13 14">
    <name type="scientific">Tritonibacter scottomollicae</name>
    <name type="common">Epibacterium scottomollicae</name>
    <dbReference type="NCBI Taxonomy" id="483013"/>
    <lineage>
        <taxon>Bacteria</taxon>
        <taxon>Pseudomonadati</taxon>
        <taxon>Pseudomonadota</taxon>
        <taxon>Alphaproteobacteria</taxon>
        <taxon>Rhodobacterales</taxon>
        <taxon>Paracoccaceae</taxon>
        <taxon>Tritonibacter</taxon>
    </lineage>
</organism>
<dbReference type="SUPFAM" id="SSF52141">
    <property type="entry name" value="Uracil-DNA glycosylase-like"/>
    <property type="match status" value="1"/>
</dbReference>
<evidence type="ECO:0000313" key="14">
    <source>
        <dbReference type="Proteomes" id="UP000237718"/>
    </source>
</evidence>
<dbReference type="EMBL" id="PVUF01000005">
    <property type="protein sequence ID" value="PRZ47898.1"/>
    <property type="molecule type" value="Genomic_DNA"/>
</dbReference>
<evidence type="ECO:0000259" key="12">
    <source>
        <dbReference type="SMART" id="SM00986"/>
    </source>
</evidence>
<reference evidence="13 14" key="1">
    <citation type="submission" date="2018-03" db="EMBL/GenBank/DDBJ databases">
        <title>Genomic Encyclopedia of Archaeal and Bacterial Type Strains, Phase II (KMG-II): from individual species to whole genera.</title>
        <authorList>
            <person name="Goeker M."/>
        </authorList>
    </citation>
    <scope>NUCLEOTIDE SEQUENCE [LARGE SCALE GENOMIC DNA]</scope>
    <source>
        <strain evidence="13 14">DSM 25328</strain>
    </source>
</reference>
<keyword evidence="7 9" id="KW-0378">Hydrolase</keyword>
<name>A0A2T1AHV0_TRISK</name>
<comment type="subcellular location">
    <subcellularLocation>
        <location evidence="9">Cytoplasm</location>
    </subcellularLocation>
</comment>
<evidence type="ECO:0000256" key="11">
    <source>
        <dbReference type="RuleBase" id="RU003780"/>
    </source>
</evidence>
<dbReference type="Pfam" id="PF03167">
    <property type="entry name" value="UDG"/>
    <property type="match status" value="1"/>
</dbReference>
<evidence type="ECO:0000256" key="5">
    <source>
        <dbReference type="ARBA" id="ARBA00018429"/>
    </source>
</evidence>
<dbReference type="HAMAP" id="MF_00148">
    <property type="entry name" value="UDG"/>
    <property type="match status" value="1"/>
</dbReference>
<dbReference type="NCBIfam" id="TIGR00628">
    <property type="entry name" value="ung"/>
    <property type="match status" value="1"/>
</dbReference>
<dbReference type="EC" id="3.2.2.27" evidence="4 9"/>
<feature type="domain" description="Uracil-DNA glycosylase-like" evidence="12">
    <location>
        <begin position="53"/>
        <end position="211"/>
    </location>
</feature>
<dbReference type="PROSITE" id="PS00130">
    <property type="entry name" value="U_DNA_GLYCOSYLASE"/>
    <property type="match status" value="1"/>
</dbReference>
<evidence type="ECO:0000256" key="10">
    <source>
        <dbReference type="PROSITE-ProRule" id="PRU10072"/>
    </source>
</evidence>
<dbReference type="GO" id="GO:0097510">
    <property type="term" value="P:base-excision repair, AP site formation via deaminated base removal"/>
    <property type="evidence" value="ECO:0007669"/>
    <property type="project" value="TreeGrafter"/>
</dbReference>
<comment type="function">
    <text evidence="2 9 11">Excises uracil residues from the DNA which can arise as a result of misincorporation of dUMP residues by DNA polymerase or due to deamination of cytosine.</text>
</comment>